<comment type="caution">
    <text evidence="2">The sequence shown here is derived from an EMBL/GenBank/DDBJ whole genome shotgun (WGS) entry which is preliminary data.</text>
</comment>
<feature type="domain" description="WLM" evidence="1">
    <location>
        <begin position="1"/>
        <end position="154"/>
    </location>
</feature>
<dbReference type="PANTHER" id="PTHR46622:SF1">
    <property type="entry name" value="DNA-DEPENDENT METALLOPROTEASE WSS1"/>
    <property type="match status" value="1"/>
</dbReference>
<dbReference type="InterPro" id="IPR053000">
    <property type="entry name" value="WSS1-like_metalloprotease"/>
</dbReference>
<dbReference type="Pfam" id="PF08325">
    <property type="entry name" value="WLM"/>
    <property type="match status" value="1"/>
</dbReference>
<dbReference type="Gene3D" id="3.30.2010.10">
    <property type="entry name" value="Metalloproteases ('zincins'), catalytic domain"/>
    <property type="match status" value="1"/>
</dbReference>
<name>A0A9P4H253_9PLEO</name>
<organism evidence="2 3">
    <name type="scientific">Setomelanomma holmii</name>
    <dbReference type="NCBI Taxonomy" id="210430"/>
    <lineage>
        <taxon>Eukaryota</taxon>
        <taxon>Fungi</taxon>
        <taxon>Dikarya</taxon>
        <taxon>Ascomycota</taxon>
        <taxon>Pezizomycotina</taxon>
        <taxon>Dothideomycetes</taxon>
        <taxon>Pleosporomycetidae</taxon>
        <taxon>Pleosporales</taxon>
        <taxon>Pleosporineae</taxon>
        <taxon>Phaeosphaeriaceae</taxon>
        <taxon>Setomelanomma</taxon>
    </lineage>
</organism>
<dbReference type="PANTHER" id="PTHR46622">
    <property type="entry name" value="DNA-DEPENDENT METALLOPROTEASE WSS1"/>
    <property type="match status" value="1"/>
</dbReference>
<evidence type="ECO:0000313" key="3">
    <source>
        <dbReference type="Proteomes" id="UP000799777"/>
    </source>
</evidence>
<dbReference type="EMBL" id="ML978254">
    <property type="protein sequence ID" value="KAF2025899.1"/>
    <property type="molecule type" value="Genomic_DNA"/>
</dbReference>
<proteinExistence type="predicted"/>
<dbReference type="GO" id="GO:0008237">
    <property type="term" value="F:metallopeptidase activity"/>
    <property type="evidence" value="ECO:0007669"/>
    <property type="project" value="TreeGrafter"/>
</dbReference>
<dbReference type="OrthoDB" id="261960at2759"/>
<dbReference type="AlphaFoldDB" id="A0A9P4H253"/>
<evidence type="ECO:0000313" key="2">
    <source>
        <dbReference type="EMBL" id="KAF2025899.1"/>
    </source>
</evidence>
<dbReference type="GO" id="GO:0006281">
    <property type="term" value="P:DNA repair"/>
    <property type="evidence" value="ECO:0007669"/>
    <property type="project" value="TreeGrafter"/>
</dbReference>
<reference evidence="2" key="1">
    <citation type="journal article" date="2020" name="Stud. Mycol.">
        <title>101 Dothideomycetes genomes: a test case for predicting lifestyles and emergence of pathogens.</title>
        <authorList>
            <person name="Haridas S."/>
            <person name="Albert R."/>
            <person name="Binder M."/>
            <person name="Bloem J."/>
            <person name="Labutti K."/>
            <person name="Salamov A."/>
            <person name="Andreopoulos B."/>
            <person name="Baker S."/>
            <person name="Barry K."/>
            <person name="Bills G."/>
            <person name="Bluhm B."/>
            <person name="Cannon C."/>
            <person name="Castanera R."/>
            <person name="Culley D."/>
            <person name="Daum C."/>
            <person name="Ezra D."/>
            <person name="Gonzalez J."/>
            <person name="Henrissat B."/>
            <person name="Kuo A."/>
            <person name="Liang C."/>
            <person name="Lipzen A."/>
            <person name="Lutzoni F."/>
            <person name="Magnuson J."/>
            <person name="Mondo S."/>
            <person name="Nolan M."/>
            <person name="Ohm R."/>
            <person name="Pangilinan J."/>
            <person name="Park H.-J."/>
            <person name="Ramirez L."/>
            <person name="Alfaro M."/>
            <person name="Sun H."/>
            <person name="Tritt A."/>
            <person name="Yoshinaga Y."/>
            <person name="Zwiers L.-H."/>
            <person name="Turgeon B."/>
            <person name="Goodwin S."/>
            <person name="Spatafora J."/>
            <person name="Crous P."/>
            <person name="Grigoriev I."/>
        </authorList>
    </citation>
    <scope>NUCLEOTIDE SEQUENCE</scope>
    <source>
        <strain evidence="2">CBS 110217</strain>
    </source>
</reference>
<dbReference type="InterPro" id="IPR013536">
    <property type="entry name" value="WLM_dom"/>
</dbReference>
<dbReference type="PROSITE" id="PS51397">
    <property type="entry name" value="WLM"/>
    <property type="match status" value="1"/>
</dbReference>
<evidence type="ECO:0000259" key="1">
    <source>
        <dbReference type="PROSITE" id="PS51397"/>
    </source>
</evidence>
<dbReference type="GO" id="GO:0005634">
    <property type="term" value="C:nucleus"/>
    <property type="evidence" value="ECO:0007669"/>
    <property type="project" value="TreeGrafter"/>
</dbReference>
<gene>
    <name evidence="2" type="ORF">EK21DRAFT_116351</name>
</gene>
<keyword evidence="3" id="KW-1185">Reference proteome</keyword>
<protein>
    <recommendedName>
        <fullName evidence="1">WLM domain-containing protein</fullName>
    </recommendedName>
</protein>
<accession>A0A9P4H253</accession>
<sequence>MTFADFPNNEVAKKLLRTLALICQPYMERRKLNVTYLRELPVDSPKHGTNQTYVLGCTYVTEAIRIKLRNPKKPDEFLPPDMLLSIMCHELAHDECEGHSREFYALWQQAMDEMELDLGRKMKIRWHYCDGSVMTENMLRWTQWHADEIEERVKAMDIKPNVVTMNAAESWEWEHGWFRKNPPNLIGEVKTETVTDSKVVATK</sequence>
<dbReference type="Proteomes" id="UP000799777">
    <property type="component" value="Unassembled WGS sequence"/>
</dbReference>